<comment type="subcellular location">
    <subcellularLocation>
        <location evidence="1">Cell membrane</location>
        <topology evidence="1">Multi-pass membrane protein</topology>
    </subcellularLocation>
</comment>
<keyword evidence="4 7" id="KW-0812">Transmembrane</keyword>
<dbReference type="PANTHER" id="PTHR47371:SF3">
    <property type="entry name" value="PHOSPHOGLYCEROL TRANSFERASE I"/>
    <property type="match status" value="1"/>
</dbReference>
<dbReference type="PANTHER" id="PTHR47371">
    <property type="entry name" value="LIPOTEICHOIC ACID SYNTHASE"/>
    <property type="match status" value="1"/>
</dbReference>
<gene>
    <name evidence="9" type="ORF">H8S23_03765</name>
</gene>
<evidence type="ECO:0000256" key="4">
    <source>
        <dbReference type="ARBA" id="ARBA00022692"/>
    </source>
</evidence>
<sequence length="622" mass="68320">MKTAVQKLKNSRRAALLLALWAVAVFPLMCQFFVEWVRLQSVGRAVAYFAGHLGAALLGTVFLAALIALFALLTRRPWTGAALTGGLLFIGAYVNFYKLTYRGDPVLPKDLAIAGDAAKVATELSIPPTFQMGVFFLFFSLSILLLLPIQLPLPGGAKGLALRVAGPLAAAAFCGVYLWGVLWNSGVQAAFKIDTMAFQPSKSYEQSTFATGFLMYTGAMSPRAPKGYGEAAAAGAAQALPKTDRSAQRRPDVIVVMLESYYRLDNVQGASYDTDLTENYDRYAAEGISGSYISDKYSGGTEEMEFGALTGFSTSLLPTGSIPYVEYVDGEFPCYPRFLKEQGYKTIALHPYDPTIYSRDKAYPAMGFDEFYAQDDFDDPQMHGAYIDDVETAKKLIELYEQATADGSSVFLHTVTMQNHIPNDPDEYTADYKVNAQLPGVPEYYVDSLESVATGLRDADRAIGLLCDYFARSDRDVVLLFFGDHQTAIGDRDGRELLDELGSFQALSEEEQLRAKHIAPYLMWSNFETKEAETAGTMPPYQLLATMLARYNVLRPAWFDFLAQSQTVMKGVNLGEVIGPDGSFAGPVSNAGEAQKDLLEKQKLLQYDAMFGEGFAHQKMYG</sequence>
<evidence type="ECO:0000256" key="6">
    <source>
        <dbReference type="ARBA" id="ARBA00023136"/>
    </source>
</evidence>
<evidence type="ECO:0000259" key="8">
    <source>
        <dbReference type="Pfam" id="PF00884"/>
    </source>
</evidence>
<proteinExistence type="predicted"/>
<dbReference type="Pfam" id="PF00884">
    <property type="entry name" value="Sulfatase"/>
    <property type="match status" value="1"/>
</dbReference>
<feature type="domain" description="Sulfatase N-terminal" evidence="8">
    <location>
        <begin position="251"/>
        <end position="549"/>
    </location>
</feature>
<keyword evidence="6 7" id="KW-0472">Membrane</keyword>
<organism evidence="9 10">
    <name type="scientific">Anaerofilum hominis</name>
    <dbReference type="NCBI Taxonomy" id="2763016"/>
    <lineage>
        <taxon>Bacteria</taxon>
        <taxon>Bacillati</taxon>
        <taxon>Bacillota</taxon>
        <taxon>Clostridia</taxon>
        <taxon>Eubacteriales</taxon>
        <taxon>Oscillospiraceae</taxon>
        <taxon>Anaerofilum</taxon>
    </lineage>
</organism>
<evidence type="ECO:0000256" key="1">
    <source>
        <dbReference type="ARBA" id="ARBA00004651"/>
    </source>
</evidence>
<dbReference type="RefSeq" id="WP_186886954.1">
    <property type="nucleotide sequence ID" value="NZ_JACONZ010000001.1"/>
</dbReference>
<dbReference type="InterPro" id="IPR017850">
    <property type="entry name" value="Alkaline_phosphatase_core_sf"/>
</dbReference>
<dbReference type="InterPro" id="IPR000917">
    <property type="entry name" value="Sulfatase_N"/>
</dbReference>
<evidence type="ECO:0000256" key="5">
    <source>
        <dbReference type="ARBA" id="ARBA00022989"/>
    </source>
</evidence>
<feature type="transmembrane region" description="Helical" evidence="7">
    <location>
        <begin position="130"/>
        <end position="148"/>
    </location>
</feature>
<dbReference type="Proteomes" id="UP000659630">
    <property type="component" value="Unassembled WGS sequence"/>
</dbReference>
<evidence type="ECO:0000256" key="2">
    <source>
        <dbReference type="ARBA" id="ARBA00004936"/>
    </source>
</evidence>
<dbReference type="InterPro" id="IPR050448">
    <property type="entry name" value="OpgB/LTA_synthase_biosynth"/>
</dbReference>
<dbReference type="CDD" id="cd16015">
    <property type="entry name" value="LTA_synthase"/>
    <property type="match status" value="1"/>
</dbReference>
<dbReference type="AlphaFoldDB" id="A0A923I5C6"/>
<name>A0A923I5C6_9FIRM</name>
<protein>
    <submittedName>
        <fullName evidence="9">LTA synthase family protein</fullName>
    </submittedName>
</protein>
<comment type="pathway">
    <text evidence="2">Cell wall biogenesis; lipoteichoic acid biosynthesis.</text>
</comment>
<evidence type="ECO:0000313" key="10">
    <source>
        <dbReference type="Proteomes" id="UP000659630"/>
    </source>
</evidence>
<feature type="transmembrane region" description="Helical" evidence="7">
    <location>
        <begin position="80"/>
        <end position="97"/>
    </location>
</feature>
<feature type="transmembrane region" description="Helical" evidence="7">
    <location>
        <begin position="160"/>
        <end position="183"/>
    </location>
</feature>
<keyword evidence="3" id="KW-1003">Cell membrane</keyword>
<dbReference type="GO" id="GO:0005886">
    <property type="term" value="C:plasma membrane"/>
    <property type="evidence" value="ECO:0007669"/>
    <property type="project" value="UniProtKB-SubCell"/>
</dbReference>
<comment type="caution">
    <text evidence="9">The sequence shown here is derived from an EMBL/GenBank/DDBJ whole genome shotgun (WGS) entry which is preliminary data.</text>
</comment>
<keyword evidence="10" id="KW-1185">Reference proteome</keyword>
<keyword evidence="5 7" id="KW-1133">Transmembrane helix</keyword>
<evidence type="ECO:0000256" key="7">
    <source>
        <dbReference type="SAM" id="Phobius"/>
    </source>
</evidence>
<evidence type="ECO:0000313" key="9">
    <source>
        <dbReference type="EMBL" id="MBC5580615.1"/>
    </source>
</evidence>
<dbReference type="Gene3D" id="3.40.720.10">
    <property type="entry name" value="Alkaline Phosphatase, subunit A"/>
    <property type="match status" value="1"/>
</dbReference>
<feature type="transmembrane region" description="Helical" evidence="7">
    <location>
        <begin position="46"/>
        <end position="73"/>
    </location>
</feature>
<dbReference type="EMBL" id="JACONZ010000001">
    <property type="protein sequence ID" value="MBC5580615.1"/>
    <property type="molecule type" value="Genomic_DNA"/>
</dbReference>
<accession>A0A923I5C6</accession>
<reference evidence="9" key="1">
    <citation type="submission" date="2020-08" db="EMBL/GenBank/DDBJ databases">
        <title>Genome public.</title>
        <authorList>
            <person name="Liu C."/>
            <person name="Sun Q."/>
        </authorList>
    </citation>
    <scope>NUCLEOTIDE SEQUENCE</scope>
    <source>
        <strain evidence="9">BX8</strain>
    </source>
</reference>
<evidence type="ECO:0000256" key="3">
    <source>
        <dbReference type="ARBA" id="ARBA00022475"/>
    </source>
</evidence>
<dbReference type="SUPFAM" id="SSF53649">
    <property type="entry name" value="Alkaline phosphatase-like"/>
    <property type="match status" value="1"/>
</dbReference>